<evidence type="ECO:0000256" key="1">
    <source>
        <dbReference type="SAM" id="SignalP"/>
    </source>
</evidence>
<dbReference type="EMBL" id="JAAGUX010000035">
    <property type="protein sequence ID" value="NEW57705.1"/>
    <property type="molecule type" value="Genomic_DNA"/>
</dbReference>
<evidence type="ECO:0000313" key="3">
    <source>
        <dbReference type="EMBL" id="NEW57705.1"/>
    </source>
</evidence>
<keyword evidence="5" id="KW-1185">Reference proteome</keyword>
<dbReference type="EMBL" id="JAAGUZ010000060">
    <property type="protein sequence ID" value="NEW46784.1"/>
    <property type="molecule type" value="Genomic_DNA"/>
</dbReference>
<dbReference type="Proteomes" id="UP000468928">
    <property type="component" value="Unassembled WGS sequence"/>
</dbReference>
<comment type="caution">
    <text evidence="2">The sequence shown here is derived from an EMBL/GenBank/DDBJ whole genome shotgun (WGS) entry which is preliminary data.</text>
</comment>
<protein>
    <submittedName>
        <fullName evidence="2">Uncharacterized protein</fullName>
    </submittedName>
</protein>
<evidence type="ECO:0000313" key="4">
    <source>
        <dbReference type="Proteomes" id="UP000468928"/>
    </source>
</evidence>
<keyword evidence="1" id="KW-0732">Signal</keyword>
<evidence type="ECO:0000313" key="5">
    <source>
        <dbReference type="Proteomes" id="UP000470876"/>
    </source>
</evidence>
<feature type="signal peptide" evidence="1">
    <location>
        <begin position="1"/>
        <end position="27"/>
    </location>
</feature>
<dbReference type="AlphaFoldDB" id="A0A6P1DC94"/>
<gene>
    <name evidence="2" type="ORF">GV789_20355</name>
    <name evidence="3" type="ORF">GV794_18880</name>
</gene>
<reference evidence="4 5" key="1">
    <citation type="submission" date="2020-01" db="EMBL/GenBank/DDBJ databases">
        <title>Genetics and antimicrobial susceptibilities of Nocardia species isolated from the soil; a comparison with species isolated from humans.</title>
        <authorList>
            <person name="Carrasco G."/>
            <person name="Monzon S."/>
            <person name="Sansegundo M."/>
            <person name="Garcia E."/>
            <person name="Garrido N."/>
            <person name="Medina M.J."/>
            <person name="Villalon P."/>
            <person name="Ramirez-Arocha A.C."/>
            <person name="Jimenez P."/>
            <person name="Cuesta I."/>
            <person name="Valdezate S."/>
        </authorList>
    </citation>
    <scope>NUCLEOTIDE SEQUENCE [LARGE SCALE GENOMIC DNA]</scope>
    <source>
        <strain evidence="2 4">CNM20110639</strain>
        <strain evidence="3 5">CNM20110649</strain>
    </source>
</reference>
<name>A0A6P1DC94_9NOCA</name>
<accession>A0A6P1DC94</accession>
<proteinExistence type="predicted"/>
<organism evidence="2 4">
    <name type="scientific">Nocardia cyriacigeorgica</name>
    <dbReference type="NCBI Taxonomy" id="135487"/>
    <lineage>
        <taxon>Bacteria</taxon>
        <taxon>Bacillati</taxon>
        <taxon>Actinomycetota</taxon>
        <taxon>Actinomycetes</taxon>
        <taxon>Mycobacteriales</taxon>
        <taxon>Nocardiaceae</taxon>
        <taxon>Nocardia</taxon>
    </lineage>
</organism>
<evidence type="ECO:0000313" key="2">
    <source>
        <dbReference type="EMBL" id="NEW46784.1"/>
    </source>
</evidence>
<dbReference type="RefSeq" id="WP_163829848.1">
    <property type="nucleotide sequence ID" value="NZ_JAAGUX010000035.1"/>
</dbReference>
<sequence length="115" mass="12457">MRSTVRRGLAAAAITAAGLTALAPAAAAQPSIYDPVITPCSHLFRTPLEAPRPGTDVYWSPFGTGGIVCYDDGTGLENYYQRDLWGGWHDMNELMPGQFFFVIFSSTVPDQATWG</sequence>
<feature type="chain" id="PRO_5026833070" evidence="1">
    <location>
        <begin position="28"/>
        <end position="115"/>
    </location>
</feature>
<dbReference type="Proteomes" id="UP000470876">
    <property type="component" value="Unassembled WGS sequence"/>
</dbReference>